<keyword evidence="5" id="KW-0808">Transferase</keyword>
<dbReference type="InterPro" id="IPR027417">
    <property type="entry name" value="P-loop_NTPase"/>
</dbReference>
<evidence type="ECO:0000313" key="8">
    <source>
        <dbReference type="Proteomes" id="UP000199452"/>
    </source>
</evidence>
<dbReference type="EC" id="2.7.1.24" evidence="5 6"/>
<keyword evidence="3 5" id="KW-0067">ATP-binding</keyword>
<dbReference type="InterPro" id="IPR001977">
    <property type="entry name" value="Depp_CoAkinase"/>
</dbReference>
<keyword evidence="5 7" id="KW-0418">Kinase</keyword>
<dbReference type="AlphaFoldDB" id="A0A1G6R721"/>
<dbReference type="Gene3D" id="3.40.50.300">
    <property type="entry name" value="P-loop containing nucleotide triphosphate hydrolases"/>
    <property type="match status" value="1"/>
</dbReference>
<evidence type="ECO:0000256" key="5">
    <source>
        <dbReference type="HAMAP-Rule" id="MF_00376"/>
    </source>
</evidence>
<comment type="pathway">
    <text evidence="5">Cofactor biosynthesis; coenzyme A biosynthesis; CoA from (R)-pantothenate: step 5/5.</text>
</comment>
<protein>
    <recommendedName>
        <fullName evidence="5 6">Dephospho-CoA kinase</fullName>
        <ecNumber evidence="5 6">2.7.1.24</ecNumber>
    </recommendedName>
    <alternativeName>
        <fullName evidence="5">Dephosphocoenzyme A kinase</fullName>
    </alternativeName>
</protein>
<dbReference type="STRING" id="1640674.SAMN05216323_10707"/>
<gene>
    <name evidence="5" type="primary">coaE</name>
    <name evidence="7" type="ORF">SAMN05216323_10707</name>
</gene>
<feature type="binding site" evidence="5">
    <location>
        <begin position="11"/>
        <end position="16"/>
    </location>
    <ligand>
        <name>ATP</name>
        <dbReference type="ChEBI" id="CHEBI:30616"/>
    </ligand>
</feature>
<reference evidence="7 8" key="1">
    <citation type="submission" date="2016-09" db="EMBL/GenBank/DDBJ databases">
        <authorList>
            <person name="Capua I."/>
            <person name="De Benedictis P."/>
            <person name="Joannis T."/>
            <person name="Lombin L.H."/>
            <person name="Cattoli G."/>
        </authorList>
    </citation>
    <scope>NUCLEOTIDE SEQUENCE [LARGE SCALE GENOMIC DNA]</scope>
    <source>
        <strain evidence="7 8">A7P-90m</strain>
    </source>
</reference>
<comment type="similarity">
    <text evidence="1 5">Belongs to the CoaE family.</text>
</comment>
<dbReference type="RefSeq" id="WP_092440315.1">
    <property type="nucleotide sequence ID" value="NZ_FMYP01000070.1"/>
</dbReference>
<evidence type="ECO:0000313" key="7">
    <source>
        <dbReference type="EMBL" id="SDC99895.1"/>
    </source>
</evidence>
<keyword evidence="2 5" id="KW-0547">Nucleotide-binding</keyword>
<evidence type="ECO:0000256" key="6">
    <source>
        <dbReference type="NCBIfam" id="TIGR00152"/>
    </source>
</evidence>
<comment type="subcellular location">
    <subcellularLocation>
        <location evidence="5">Cytoplasm</location>
    </subcellularLocation>
</comment>
<evidence type="ECO:0000256" key="3">
    <source>
        <dbReference type="ARBA" id="ARBA00022840"/>
    </source>
</evidence>
<keyword evidence="4 5" id="KW-0173">Coenzyme A biosynthesis</keyword>
<proteinExistence type="inferred from homology"/>
<dbReference type="SUPFAM" id="SSF52540">
    <property type="entry name" value="P-loop containing nucleoside triphosphate hydrolases"/>
    <property type="match status" value="1"/>
</dbReference>
<accession>A0A1G6R721</accession>
<dbReference type="PROSITE" id="PS51219">
    <property type="entry name" value="DPCK"/>
    <property type="match status" value="1"/>
</dbReference>
<evidence type="ECO:0000256" key="2">
    <source>
        <dbReference type="ARBA" id="ARBA00022741"/>
    </source>
</evidence>
<organism evidence="7 8">
    <name type="scientific">Williamwhitmania taraxaci</name>
    <dbReference type="NCBI Taxonomy" id="1640674"/>
    <lineage>
        <taxon>Bacteria</taxon>
        <taxon>Pseudomonadati</taxon>
        <taxon>Bacteroidota</taxon>
        <taxon>Bacteroidia</taxon>
        <taxon>Bacteroidales</taxon>
        <taxon>Williamwhitmaniaceae</taxon>
        <taxon>Williamwhitmania</taxon>
    </lineage>
</organism>
<dbReference type="NCBIfam" id="TIGR00152">
    <property type="entry name" value="dephospho-CoA kinase"/>
    <property type="match status" value="1"/>
</dbReference>
<evidence type="ECO:0000256" key="1">
    <source>
        <dbReference type="ARBA" id="ARBA00009018"/>
    </source>
</evidence>
<dbReference type="GO" id="GO:0005737">
    <property type="term" value="C:cytoplasm"/>
    <property type="evidence" value="ECO:0007669"/>
    <property type="project" value="UniProtKB-SubCell"/>
</dbReference>
<dbReference type="EMBL" id="FMYP01000070">
    <property type="protein sequence ID" value="SDC99895.1"/>
    <property type="molecule type" value="Genomic_DNA"/>
</dbReference>
<keyword evidence="8" id="KW-1185">Reference proteome</keyword>
<dbReference type="Proteomes" id="UP000199452">
    <property type="component" value="Unassembled WGS sequence"/>
</dbReference>
<keyword evidence="5" id="KW-0963">Cytoplasm</keyword>
<dbReference type="GO" id="GO:0015937">
    <property type="term" value="P:coenzyme A biosynthetic process"/>
    <property type="evidence" value="ECO:0007669"/>
    <property type="project" value="UniProtKB-UniRule"/>
</dbReference>
<dbReference type="PANTHER" id="PTHR10695:SF46">
    <property type="entry name" value="BIFUNCTIONAL COENZYME A SYNTHASE-RELATED"/>
    <property type="match status" value="1"/>
</dbReference>
<dbReference type="GO" id="GO:0004140">
    <property type="term" value="F:dephospho-CoA kinase activity"/>
    <property type="evidence" value="ECO:0007669"/>
    <property type="project" value="UniProtKB-UniRule"/>
</dbReference>
<dbReference type="OrthoDB" id="9812943at2"/>
<name>A0A1G6R721_9BACT</name>
<dbReference type="GO" id="GO:0005524">
    <property type="term" value="F:ATP binding"/>
    <property type="evidence" value="ECO:0007669"/>
    <property type="project" value="UniProtKB-UniRule"/>
</dbReference>
<evidence type="ECO:0000256" key="4">
    <source>
        <dbReference type="ARBA" id="ARBA00022993"/>
    </source>
</evidence>
<comment type="function">
    <text evidence="5">Catalyzes the phosphorylation of the 3'-hydroxyl group of dephosphocoenzyme A to form coenzyme A.</text>
</comment>
<dbReference type="PANTHER" id="PTHR10695">
    <property type="entry name" value="DEPHOSPHO-COA KINASE-RELATED"/>
    <property type="match status" value="1"/>
</dbReference>
<comment type="catalytic activity">
    <reaction evidence="5">
        <text>3'-dephospho-CoA + ATP = ADP + CoA + H(+)</text>
        <dbReference type="Rhea" id="RHEA:18245"/>
        <dbReference type="ChEBI" id="CHEBI:15378"/>
        <dbReference type="ChEBI" id="CHEBI:30616"/>
        <dbReference type="ChEBI" id="CHEBI:57287"/>
        <dbReference type="ChEBI" id="CHEBI:57328"/>
        <dbReference type="ChEBI" id="CHEBI:456216"/>
        <dbReference type="EC" id="2.7.1.24"/>
    </reaction>
</comment>
<dbReference type="UniPathway" id="UPA00241">
    <property type="reaction ID" value="UER00356"/>
</dbReference>
<dbReference type="Pfam" id="PF01121">
    <property type="entry name" value="CoaE"/>
    <property type="match status" value="1"/>
</dbReference>
<sequence length="200" mass="22624">MVKVGLTGGIGSGKSFVAALFAEFGVPVYQADIEAKMLIEVDPDIVKAYKSFFGNDIYTPLGLNRKQVATLVFGDQELLKRVNQVVHPAVARHFDEWLVQHKDASYVIHEAAILFESKSNERMDRVITVSAPESIRMARVMERDGVSEEAVKLRMNNQMKEEERLAKADYVILNDELQLLLPQVVELHHKLIELSKSKQF</sequence>
<dbReference type="HAMAP" id="MF_00376">
    <property type="entry name" value="Dephospho_CoA_kinase"/>
    <property type="match status" value="1"/>
</dbReference>
<dbReference type="CDD" id="cd02022">
    <property type="entry name" value="DPCK"/>
    <property type="match status" value="1"/>
</dbReference>